<keyword evidence="1" id="KW-0812">Transmembrane</keyword>
<accession>J9BR79</accession>
<gene>
    <name evidence="2" type="ORF">EVA_21833</name>
</gene>
<feature type="transmembrane region" description="Helical" evidence="1">
    <location>
        <begin position="12"/>
        <end position="36"/>
    </location>
</feature>
<keyword evidence="1" id="KW-1133">Transmembrane helix</keyword>
<organism evidence="2">
    <name type="scientific">gut metagenome</name>
    <dbReference type="NCBI Taxonomy" id="749906"/>
    <lineage>
        <taxon>unclassified sequences</taxon>
        <taxon>metagenomes</taxon>
        <taxon>organismal metagenomes</taxon>
    </lineage>
</organism>
<evidence type="ECO:0000256" key="1">
    <source>
        <dbReference type="SAM" id="Phobius"/>
    </source>
</evidence>
<dbReference type="EMBL" id="AMCI01009072">
    <property type="protein sequence ID" value="EJW90060.1"/>
    <property type="molecule type" value="Genomic_DNA"/>
</dbReference>
<proteinExistence type="predicted"/>
<dbReference type="AlphaFoldDB" id="J9BR79"/>
<reference evidence="2" key="1">
    <citation type="journal article" date="2012" name="PLoS ONE">
        <title>Gene sets for utilization of primary and secondary nutrition supplies in the distal gut of endangered iberian lynx.</title>
        <authorList>
            <person name="Alcaide M."/>
            <person name="Messina E."/>
            <person name="Richter M."/>
            <person name="Bargiela R."/>
            <person name="Peplies J."/>
            <person name="Huws S.A."/>
            <person name="Newbold C.J."/>
            <person name="Golyshin P.N."/>
            <person name="Simon M.A."/>
            <person name="Lopez G."/>
            <person name="Yakimov M.M."/>
            <person name="Ferrer M."/>
        </authorList>
    </citation>
    <scope>NUCLEOTIDE SEQUENCE</scope>
</reference>
<name>J9BR79_9ZZZZ</name>
<keyword evidence="1" id="KW-0472">Membrane</keyword>
<evidence type="ECO:0000313" key="2">
    <source>
        <dbReference type="EMBL" id="EJW90060.1"/>
    </source>
</evidence>
<protein>
    <submittedName>
        <fullName evidence="2">Uncharacterized protein</fullName>
    </submittedName>
</protein>
<sequence length="45" mass="5358">MCHYGSSHFYQLLNFAFLSLPYPIKHNLFGFFLIYLGPNFPELLF</sequence>
<comment type="caution">
    <text evidence="2">The sequence shown here is derived from an EMBL/GenBank/DDBJ whole genome shotgun (WGS) entry which is preliminary data.</text>
</comment>